<dbReference type="EMBL" id="AP027924">
    <property type="protein sequence ID" value="BED91909.1"/>
    <property type="molecule type" value="Genomic_DNA"/>
</dbReference>
<feature type="region of interest" description="Disordered" evidence="3">
    <location>
        <begin position="18"/>
        <end position="44"/>
    </location>
</feature>
<feature type="compositionally biased region" description="Basic and acidic residues" evidence="3">
    <location>
        <begin position="108"/>
        <end position="120"/>
    </location>
</feature>
<dbReference type="GO" id="GO:0005525">
    <property type="term" value="F:GTP binding"/>
    <property type="evidence" value="ECO:0007669"/>
    <property type="project" value="UniProtKB-KW"/>
</dbReference>
<evidence type="ECO:0000256" key="2">
    <source>
        <dbReference type="ARBA" id="ARBA00023134"/>
    </source>
</evidence>
<dbReference type="Pfam" id="PF08477">
    <property type="entry name" value="Roc"/>
    <property type="match status" value="1"/>
</dbReference>
<dbReference type="SMART" id="SM00174">
    <property type="entry name" value="RHO"/>
    <property type="match status" value="1"/>
</dbReference>
<dbReference type="Gene3D" id="3.40.50.300">
    <property type="entry name" value="P-loop containing nucleotide triphosphate hydrolases"/>
    <property type="match status" value="1"/>
</dbReference>
<dbReference type="InterPro" id="IPR050227">
    <property type="entry name" value="Rab"/>
</dbReference>
<gene>
    <name evidence="5" type="ORF">CfP315_0456</name>
</gene>
<name>A0AA48HY71_9FIRM</name>
<dbReference type="GO" id="GO:0003924">
    <property type="term" value="F:GTPase activity"/>
    <property type="evidence" value="ECO:0007669"/>
    <property type="project" value="InterPro"/>
</dbReference>
<keyword evidence="4" id="KW-1133">Transmembrane helix</keyword>
<dbReference type="Proteomes" id="UP001337580">
    <property type="component" value="Chromosome"/>
</dbReference>
<evidence type="ECO:0000256" key="1">
    <source>
        <dbReference type="ARBA" id="ARBA00022741"/>
    </source>
</evidence>
<organism evidence="5">
    <name type="scientific">Candidatus Improbicoccus pseudotrichonymphae</name>
    <dbReference type="NCBI Taxonomy" id="3033792"/>
    <lineage>
        <taxon>Bacteria</taxon>
        <taxon>Bacillati</taxon>
        <taxon>Bacillota</taxon>
        <taxon>Clostridia</taxon>
        <taxon>Candidatus Improbicoccus</taxon>
    </lineage>
</organism>
<protein>
    <submittedName>
        <fullName evidence="5">Ras family protein</fullName>
    </submittedName>
</protein>
<dbReference type="KEGG" id="ips:CfP315_0456"/>
<keyword evidence="1" id="KW-0547">Nucleotide-binding</keyword>
<dbReference type="SUPFAM" id="SSF52540">
    <property type="entry name" value="P-loop containing nucleoside triphosphate hydrolases"/>
    <property type="match status" value="1"/>
</dbReference>
<dbReference type="InterPro" id="IPR001806">
    <property type="entry name" value="Small_GTPase"/>
</dbReference>
<keyword evidence="4" id="KW-0812">Transmembrane</keyword>
<feature type="transmembrane region" description="Helical" evidence="4">
    <location>
        <begin position="134"/>
        <end position="153"/>
    </location>
</feature>
<evidence type="ECO:0000313" key="5">
    <source>
        <dbReference type="EMBL" id="BED91909.1"/>
    </source>
</evidence>
<reference evidence="5" key="1">
    <citation type="journal article" date="2023" name="ISME J.">
        <title>Emergence of putative energy parasites within Clostridia revealed by genome analysis of a novel endosymbiotic clade.</title>
        <authorList>
            <person name="Takahashi K."/>
            <person name="Kuwahara H."/>
            <person name="Horikawa Y."/>
            <person name="Izawa K."/>
            <person name="Kato D."/>
            <person name="Inagaki T."/>
            <person name="Yuki M."/>
            <person name="Ohkuma M."/>
            <person name="Hongoh Y."/>
        </authorList>
    </citation>
    <scope>NUCLEOTIDE SEQUENCE</scope>
    <source>
        <strain evidence="5">CfP3-15</strain>
    </source>
</reference>
<proteinExistence type="predicted"/>
<evidence type="ECO:0000256" key="4">
    <source>
        <dbReference type="SAM" id="Phobius"/>
    </source>
</evidence>
<dbReference type="PROSITE" id="PS51419">
    <property type="entry name" value="RAB"/>
    <property type="match status" value="1"/>
</dbReference>
<feature type="region of interest" description="Disordered" evidence="3">
    <location>
        <begin position="86"/>
        <end position="120"/>
    </location>
</feature>
<feature type="compositionally biased region" description="Basic and acidic residues" evidence="3">
    <location>
        <begin position="18"/>
        <end position="34"/>
    </location>
</feature>
<keyword evidence="4" id="KW-0472">Membrane</keyword>
<dbReference type="AlphaFoldDB" id="A0AA48HY71"/>
<accession>A0AA48HY71</accession>
<evidence type="ECO:0000256" key="3">
    <source>
        <dbReference type="SAM" id="MobiDB-lite"/>
    </source>
</evidence>
<dbReference type="CDD" id="cd00154">
    <property type="entry name" value="Rab"/>
    <property type="match status" value="1"/>
</dbReference>
<dbReference type="InterPro" id="IPR027417">
    <property type="entry name" value="P-loop_NTPase"/>
</dbReference>
<dbReference type="SMART" id="SM00175">
    <property type="entry name" value="RAB"/>
    <property type="match status" value="1"/>
</dbReference>
<dbReference type="PANTHER" id="PTHR47977">
    <property type="entry name" value="RAS-RELATED PROTEIN RAB"/>
    <property type="match status" value="1"/>
</dbReference>
<dbReference type="PRINTS" id="PR00449">
    <property type="entry name" value="RASTRNSFRMNG"/>
</dbReference>
<keyword evidence="2" id="KW-0342">GTP-binding</keyword>
<sequence length="377" mass="42266">MKNKFIKSLMNSLNLRERERERGLSGDLSMKKESNGIGENKNSKKINKNNKIISSILAVVMCCQSFVGAGPPLNTDNTVDIVESSISKNENENENGLKGSEDDNENSNVKEDGSDNNKKSKGILEKIKDNCFELAVSGLGLVVLCAAGFALWFRKLNDKEPHSEINPGKIVVSKGGTLKVVLLGDSGVGKTYFFNRLLHDKFEEDTRQAFSTKFGDKMQTDNKNEKFKLRIFDTRGRENLRTVSLSYVRDTQVIFIFFDLNKKNGGRTNEDETIFDYLSSWVEMGKDRSPNAKFMFIGCKSDLVEENSLNDKEKEVNGAIEKIVNDNIIVMNQIISPLKEEEKNNLFFKTSAKSGDGFEEVQNAISSCVEVRDAETV</sequence>